<gene>
    <name evidence="5" type="ORF">RJ641_016078</name>
</gene>
<dbReference type="GO" id="GO:0004190">
    <property type="term" value="F:aspartic-type endopeptidase activity"/>
    <property type="evidence" value="ECO:0007669"/>
    <property type="project" value="InterPro"/>
</dbReference>
<reference evidence="5 6" key="1">
    <citation type="submission" date="2023-12" db="EMBL/GenBank/DDBJ databases">
        <title>A high-quality genome assembly for Dillenia turbinata (Dilleniales).</title>
        <authorList>
            <person name="Chanderbali A."/>
        </authorList>
    </citation>
    <scope>NUCLEOTIDE SEQUENCE [LARGE SCALE GENOMIC DNA]</scope>
    <source>
        <strain evidence="5">LSX21</strain>
        <tissue evidence="5">Leaf</tissue>
    </source>
</reference>
<dbReference type="InterPro" id="IPR001461">
    <property type="entry name" value="Aspartic_peptidase_A1"/>
</dbReference>
<dbReference type="Pfam" id="PF14541">
    <property type="entry name" value="TAXi_C"/>
    <property type="match status" value="1"/>
</dbReference>
<dbReference type="Proteomes" id="UP001370490">
    <property type="component" value="Unassembled WGS sequence"/>
</dbReference>
<accession>A0AAN8YYS3</accession>
<name>A0AAN8YYS3_9MAGN</name>
<dbReference type="PANTHER" id="PTHR13683">
    <property type="entry name" value="ASPARTYL PROTEASES"/>
    <property type="match status" value="1"/>
</dbReference>
<keyword evidence="5" id="KW-0326">Glycosidase</keyword>
<dbReference type="GO" id="GO:0006508">
    <property type="term" value="P:proteolysis"/>
    <property type="evidence" value="ECO:0007669"/>
    <property type="project" value="UniProtKB-KW"/>
</dbReference>
<dbReference type="Gene3D" id="2.40.70.10">
    <property type="entry name" value="Acid Proteases"/>
    <property type="match status" value="1"/>
</dbReference>
<dbReference type="SUPFAM" id="SSF50630">
    <property type="entry name" value="Acid proteases"/>
    <property type="match status" value="1"/>
</dbReference>
<evidence type="ECO:0000256" key="1">
    <source>
        <dbReference type="ARBA" id="ARBA00022670"/>
    </source>
</evidence>
<dbReference type="PANTHER" id="PTHR13683:SF375">
    <property type="entry name" value="PEPTIDASE A1 DOMAIN-CONTAINING PROTEIN"/>
    <property type="match status" value="1"/>
</dbReference>
<dbReference type="GO" id="GO:0016798">
    <property type="term" value="F:hydrolase activity, acting on glycosyl bonds"/>
    <property type="evidence" value="ECO:0007669"/>
    <property type="project" value="UniProtKB-KW"/>
</dbReference>
<keyword evidence="5" id="KW-0624">Polysaccharide degradation</keyword>
<keyword evidence="5" id="KW-0858">Xylan degradation</keyword>
<keyword evidence="3 5" id="KW-0378">Hydrolase</keyword>
<keyword evidence="6" id="KW-1185">Reference proteome</keyword>
<organism evidence="5 6">
    <name type="scientific">Dillenia turbinata</name>
    <dbReference type="NCBI Taxonomy" id="194707"/>
    <lineage>
        <taxon>Eukaryota</taxon>
        <taxon>Viridiplantae</taxon>
        <taxon>Streptophyta</taxon>
        <taxon>Embryophyta</taxon>
        <taxon>Tracheophyta</taxon>
        <taxon>Spermatophyta</taxon>
        <taxon>Magnoliopsida</taxon>
        <taxon>eudicotyledons</taxon>
        <taxon>Gunneridae</taxon>
        <taxon>Pentapetalae</taxon>
        <taxon>Dilleniales</taxon>
        <taxon>Dilleniaceae</taxon>
        <taxon>Dillenia</taxon>
    </lineage>
</organism>
<keyword evidence="1" id="KW-0645">Protease</keyword>
<dbReference type="InterPro" id="IPR032799">
    <property type="entry name" value="TAXi_C"/>
</dbReference>
<sequence length="118" mass="12945">MDIRAALNRRREALKLLAMYDDVPPNGGWPILMEASSHYGVDVEGIEINGQVLPIDPKVFKSSRYRGAIFDSGSTFVSLIDDAYVPFARNVKSALSHLVPVSDLEGDLCYESSTRAGL</sequence>
<evidence type="ECO:0000259" key="4">
    <source>
        <dbReference type="Pfam" id="PF14541"/>
    </source>
</evidence>
<evidence type="ECO:0000313" key="6">
    <source>
        <dbReference type="Proteomes" id="UP001370490"/>
    </source>
</evidence>
<feature type="domain" description="Xylanase inhibitor C-terminal" evidence="4">
    <location>
        <begin position="38"/>
        <end position="114"/>
    </location>
</feature>
<dbReference type="InterPro" id="IPR021109">
    <property type="entry name" value="Peptidase_aspartic_dom_sf"/>
</dbReference>
<keyword evidence="5" id="KW-0119">Carbohydrate metabolism</keyword>
<keyword evidence="2" id="KW-0732">Signal</keyword>
<comment type="caution">
    <text evidence="5">The sequence shown here is derived from an EMBL/GenBank/DDBJ whole genome shotgun (WGS) entry which is preliminary data.</text>
</comment>
<evidence type="ECO:0000256" key="3">
    <source>
        <dbReference type="ARBA" id="ARBA00022801"/>
    </source>
</evidence>
<evidence type="ECO:0000313" key="5">
    <source>
        <dbReference type="EMBL" id="KAK6920174.1"/>
    </source>
</evidence>
<protein>
    <submittedName>
        <fullName evidence="5">Xylanase inhibitor, C-terminal</fullName>
    </submittedName>
</protein>
<dbReference type="AlphaFoldDB" id="A0AAN8YYS3"/>
<dbReference type="EMBL" id="JBAMMX010000021">
    <property type="protein sequence ID" value="KAK6920174.1"/>
    <property type="molecule type" value="Genomic_DNA"/>
</dbReference>
<dbReference type="GO" id="GO:0045493">
    <property type="term" value="P:xylan catabolic process"/>
    <property type="evidence" value="ECO:0007669"/>
    <property type="project" value="UniProtKB-KW"/>
</dbReference>
<proteinExistence type="predicted"/>
<evidence type="ECO:0000256" key="2">
    <source>
        <dbReference type="ARBA" id="ARBA00022729"/>
    </source>
</evidence>